<protein>
    <submittedName>
        <fullName evidence="1">Uncharacterized protein</fullName>
    </submittedName>
</protein>
<dbReference type="PANTHER" id="PTHR34039:SF1">
    <property type="entry name" value="UPF0102 PROTEIN YRAN"/>
    <property type="match status" value="1"/>
</dbReference>
<organism evidence="1">
    <name type="scientific">bioreactor metagenome</name>
    <dbReference type="NCBI Taxonomy" id="1076179"/>
    <lineage>
        <taxon>unclassified sequences</taxon>
        <taxon>metagenomes</taxon>
        <taxon>ecological metagenomes</taxon>
    </lineage>
</organism>
<dbReference type="Gene3D" id="3.40.1350.10">
    <property type="match status" value="1"/>
</dbReference>
<dbReference type="PANTHER" id="PTHR34039">
    <property type="entry name" value="UPF0102 PROTEIN YRAN"/>
    <property type="match status" value="1"/>
</dbReference>
<dbReference type="NCBIfam" id="NF009150">
    <property type="entry name" value="PRK12497.1-3"/>
    <property type="match status" value="1"/>
</dbReference>
<sequence>MNHIKVGNIGEQAAADLFQQAGYTILAKKFRSRTGEIDIIAKHRGTIVFVEVKTRRSTSFGFPAEAVTYTKQQKIIKTALCYLNMIQQPDSSCRFDVVEVFLLPDGNFNYNHIINAFGR</sequence>
<reference evidence="1" key="1">
    <citation type="submission" date="2019-08" db="EMBL/GenBank/DDBJ databases">
        <authorList>
            <person name="Kucharzyk K."/>
            <person name="Murdoch R.W."/>
            <person name="Higgins S."/>
            <person name="Loffler F."/>
        </authorList>
    </citation>
    <scope>NUCLEOTIDE SEQUENCE</scope>
</reference>
<dbReference type="GO" id="GO:0003676">
    <property type="term" value="F:nucleic acid binding"/>
    <property type="evidence" value="ECO:0007669"/>
    <property type="project" value="InterPro"/>
</dbReference>
<dbReference type="CDD" id="cd20736">
    <property type="entry name" value="PoNe_Nuclease"/>
    <property type="match status" value="1"/>
</dbReference>
<dbReference type="AlphaFoldDB" id="A0A644T0C6"/>
<name>A0A644T0C6_9ZZZZ</name>
<dbReference type="InterPro" id="IPR011335">
    <property type="entry name" value="Restrct_endonuc-II-like"/>
</dbReference>
<dbReference type="InterPro" id="IPR011856">
    <property type="entry name" value="tRNA_endonuc-like_dom_sf"/>
</dbReference>
<dbReference type="EMBL" id="VSSQ01000012">
    <property type="protein sequence ID" value="MPL60400.1"/>
    <property type="molecule type" value="Genomic_DNA"/>
</dbReference>
<gene>
    <name evidence="1" type="ORF">SDC9_05961</name>
</gene>
<dbReference type="HAMAP" id="MF_00048">
    <property type="entry name" value="UPF0102"/>
    <property type="match status" value="1"/>
</dbReference>
<accession>A0A644T0C6</accession>
<proteinExistence type="inferred from homology"/>
<dbReference type="InterPro" id="IPR003509">
    <property type="entry name" value="UPF0102_YraN-like"/>
</dbReference>
<dbReference type="Pfam" id="PF02021">
    <property type="entry name" value="UPF0102"/>
    <property type="match status" value="1"/>
</dbReference>
<dbReference type="SUPFAM" id="SSF52980">
    <property type="entry name" value="Restriction endonuclease-like"/>
    <property type="match status" value="1"/>
</dbReference>
<evidence type="ECO:0000313" key="1">
    <source>
        <dbReference type="EMBL" id="MPL60400.1"/>
    </source>
</evidence>
<dbReference type="NCBIfam" id="TIGR00252">
    <property type="entry name" value="YraN family protein"/>
    <property type="match status" value="1"/>
</dbReference>
<comment type="caution">
    <text evidence="1">The sequence shown here is derived from an EMBL/GenBank/DDBJ whole genome shotgun (WGS) entry which is preliminary data.</text>
</comment>